<evidence type="ECO:0000259" key="7">
    <source>
        <dbReference type="PROSITE" id="PS50011"/>
    </source>
</evidence>
<dbReference type="InterPro" id="IPR008271">
    <property type="entry name" value="Ser/Thr_kinase_AS"/>
</dbReference>
<dbReference type="EMBL" id="CAJNNV010028643">
    <property type="protein sequence ID" value="CAE8625333.1"/>
    <property type="molecule type" value="Genomic_DNA"/>
</dbReference>
<keyword evidence="2 4" id="KW-0547">Nucleotide-binding</keyword>
<dbReference type="AlphaFoldDB" id="A0A813GGK9"/>
<dbReference type="PROSITE" id="PS00108">
    <property type="entry name" value="PROTEIN_KINASE_ST"/>
    <property type="match status" value="1"/>
</dbReference>
<sequence length="394" mass="43484">MGFASGESTKIFVRRNGTSGALREVMLPPASKISDLLEKSSKVLDLEAAPQKAFHSNGVECTDVDQVDQGEVIHISCGEPFHKVYDPNALGGQIVGDFVINEKLGQGGFGSVMKGVHVETGEMAAVKFVPKKSFRQFSDLQRVYQEIQSLRNLKHPHVIRILDVADNPDNICFIMEFAAGGELRGYVERHTYLEEEEARTFFRQIIRAVQYIHHKKIIHRDLKLENVLLDAEKRCKIVDFGLSDYVSSKERTVTDAGTEAYLAPEVFNGSSGDSDPYKIDVWGLGVILFAMAHGRLPFGRPDRETCAKLDAEGPQFKPATSAGYRRCTRGMLIPRPERRTPVDEITIDPWVTMNRFASCDGSDAQGNGDSNPPSPRTVGAAGTSSNALVSPREN</sequence>
<dbReference type="FunFam" id="1.10.510.10:FF:000571">
    <property type="entry name" value="Maternal embryonic leucine zipper kinase"/>
    <property type="match status" value="1"/>
</dbReference>
<evidence type="ECO:0000256" key="4">
    <source>
        <dbReference type="PROSITE-ProRule" id="PRU10141"/>
    </source>
</evidence>
<dbReference type="PANTHER" id="PTHR24346:SF30">
    <property type="entry name" value="MATERNAL EMBRYONIC LEUCINE ZIPPER KINASE"/>
    <property type="match status" value="1"/>
</dbReference>
<dbReference type="SMART" id="SM00220">
    <property type="entry name" value="S_TKc"/>
    <property type="match status" value="1"/>
</dbReference>
<keyword evidence="5" id="KW-0808">Transferase</keyword>
<proteinExistence type="inferred from homology"/>
<comment type="similarity">
    <text evidence="5">Belongs to the protein kinase superfamily.</text>
</comment>
<reference evidence="8" key="1">
    <citation type="submission" date="2021-02" db="EMBL/GenBank/DDBJ databases">
        <authorList>
            <person name="Dougan E. K."/>
            <person name="Rhodes N."/>
            <person name="Thang M."/>
            <person name="Chan C."/>
        </authorList>
    </citation>
    <scope>NUCLEOTIDE SEQUENCE</scope>
</reference>
<dbReference type="OrthoDB" id="10252354at2759"/>
<dbReference type="InterPro" id="IPR017441">
    <property type="entry name" value="Protein_kinase_ATP_BS"/>
</dbReference>
<feature type="non-terminal residue" evidence="8">
    <location>
        <position position="1"/>
    </location>
</feature>
<evidence type="ECO:0000256" key="2">
    <source>
        <dbReference type="ARBA" id="ARBA00022741"/>
    </source>
</evidence>
<dbReference type="GO" id="GO:0035556">
    <property type="term" value="P:intracellular signal transduction"/>
    <property type="evidence" value="ECO:0007669"/>
    <property type="project" value="TreeGrafter"/>
</dbReference>
<dbReference type="Gene3D" id="1.10.510.10">
    <property type="entry name" value="Transferase(Phosphotransferase) domain 1"/>
    <property type="match status" value="1"/>
</dbReference>
<keyword evidence="5" id="KW-0723">Serine/threonine-protein kinase</keyword>
<gene>
    <name evidence="8" type="ORF">PGLA1383_LOCUS42337</name>
</gene>
<dbReference type="GO" id="GO:0005524">
    <property type="term" value="F:ATP binding"/>
    <property type="evidence" value="ECO:0007669"/>
    <property type="project" value="UniProtKB-UniRule"/>
</dbReference>
<organism evidence="8 9">
    <name type="scientific">Polarella glacialis</name>
    <name type="common">Dinoflagellate</name>
    <dbReference type="NCBI Taxonomy" id="89957"/>
    <lineage>
        <taxon>Eukaryota</taxon>
        <taxon>Sar</taxon>
        <taxon>Alveolata</taxon>
        <taxon>Dinophyceae</taxon>
        <taxon>Suessiales</taxon>
        <taxon>Suessiaceae</taxon>
        <taxon>Polarella</taxon>
    </lineage>
</organism>
<name>A0A813GGK9_POLGL</name>
<evidence type="ECO:0000256" key="1">
    <source>
        <dbReference type="ARBA" id="ARBA00011245"/>
    </source>
</evidence>
<evidence type="ECO:0000313" key="9">
    <source>
        <dbReference type="Proteomes" id="UP000654075"/>
    </source>
</evidence>
<evidence type="ECO:0000256" key="5">
    <source>
        <dbReference type="RuleBase" id="RU000304"/>
    </source>
</evidence>
<feature type="region of interest" description="Disordered" evidence="6">
    <location>
        <begin position="358"/>
        <end position="394"/>
    </location>
</feature>
<keyword evidence="3 4" id="KW-0067">ATP-binding</keyword>
<dbReference type="Pfam" id="PF00069">
    <property type="entry name" value="Pkinase"/>
    <property type="match status" value="1"/>
</dbReference>
<dbReference type="GO" id="GO:0005737">
    <property type="term" value="C:cytoplasm"/>
    <property type="evidence" value="ECO:0007669"/>
    <property type="project" value="TreeGrafter"/>
</dbReference>
<dbReference type="PROSITE" id="PS50011">
    <property type="entry name" value="PROTEIN_KINASE_DOM"/>
    <property type="match status" value="1"/>
</dbReference>
<dbReference type="InterPro" id="IPR000719">
    <property type="entry name" value="Prot_kinase_dom"/>
</dbReference>
<protein>
    <recommendedName>
        <fullName evidence="7">Protein kinase domain-containing protein</fullName>
    </recommendedName>
</protein>
<dbReference type="SUPFAM" id="SSF56112">
    <property type="entry name" value="Protein kinase-like (PK-like)"/>
    <property type="match status" value="1"/>
</dbReference>
<dbReference type="Proteomes" id="UP000654075">
    <property type="component" value="Unassembled WGS sequence"/>
</dbReference>
<feature type="domain" description="Protein kinase" evidence="7">
    <location>
        <begin position="98"/>
        <end position="351"/>
    </location>
</feature>
<dbReference type="PROSITE" id="PS00107">
    <property type="entry name" value="PROTEIN_KINASE_ATP"/>
    <property type="match status" value="1"/>
</dbReference>
<comment type="subunit">
    <text evidence="1">Monomer.</text>
</comment>
<evidence type="ECO:0000256" key="3">
    <source>
        <dbReference type="ARBA" id="ARBA00022840"/>
    </source>
</evidence>
<dbReference type="OMA" id="CIIIMEY"/>
<dbReference type="FunFam" id="3.30.200.20:FF:000042">
    <property type="entry name" value="Aurora kinase A"/>
    <property type="match status" value="1"/>
</dbReference>
<comment type="caution">
    <text evidence="8">The sequence shown here is derived from an EMBL/GenBank/DDBJ whole genome shotgun (WGS) entry which is preliminary data.</text>
</comment>
<keyword evidence="9" id="KW-1185">Reference proteome</keyword>
<keyword evidence="5" id="KW-0418">Kinase</keyword>
<dbReference type="GO" id="GO:0004674">
    <property type="term" value="F:protein serine/threonine kinase activity"/>
    <property type="evidence" value="ECO:0007669"/>
    <property type="project" value="UniProtKB-KW"/>
</dbReference>
<feature type="binding site" evidence="4">
    <location>
        <position position="132"/>
    </location>
    <ligand>
        <name>ATP</name>
        <dbReference type="ChEBI" id="CHEBI:30616"/>
    </ligand>
</feature>
<evidence type="ECO:0000313" key="8">
    <source>
        <dbReference type="EMBL" id="CAE8625333.1"/>
    </source>
</evidence>
<evidence type="ECO:0000256" key="6">
    <source>
        <dbReference type="SAM" id="MobiDB-lite"/>
    </source>
</evidence>
<accession>A0A813GGK9</accession>
<dbReference type="InterPro" id="IPR011009">
    <property type="entry name" value="Kinase-like_dom_sf"/>
</dbReference>
<dbReference type="PANTHER" id="PTHR24346">
    <property type="entry name" value="MAP/MICROTUBULE AFFINITY-REGULATING KINASE"/>
    <property type="match status" value="1"/>
</dbReference>